<proteinExistence type="inferred from homology"/>
<dbReference type="RefSeq" id="WP_093923402.1">
    <property type="nucleotide sequence ID" value="NZ_FOMW01000005.1"/>
</dbReference>
<comment type="similarity">
    <text evidence="1">Belongs to the ComF/GntX family.</text>
</comment>
<dbReference type="Gene3D" id="3.40.50.2020">
    <property type="match status" value="1"/>
</dbReference>
<dbReference type="STRING" id="74348.SAMN04488523_105145"/>
<dbReference type="Pfam" id="PF18912">
    <property type="entry name" value="DZR_2"/>
    <property type="match status" value="1"/>
</dbReference>
<dbReference type="PANTHER" id="PTHR47505:SF1">
    <property type="entry name" value="DNA UTILIZATION PROTEIN YHGH"/>
    <property type="match status" value="1"/>
</dbReference>
<evidence type="ECO:0000313" key="4">
    <source>
        <dbReference type="Proteomes" id="UP000198977"/>
    </source>
</evidence>
<feature type="domain" description="Double zinc ribbon" evidence="2">
    <location>
        <begin position="10"/>
        <end position="70"/>
    </location>
</feature>
<dbReference type="InterPro" id="IPR029057">
    <property type="entry name" value="PRTase-like"/>
</dbReference>
<dbReference type="InterPro" id="IPR000836">
    <property type="entry name" value="PRTase_dom"/>
</dbReference>
<name>A0A1I1Y5W0_9RHOB</name>
<accession>A0A1I1Y5W0</accession>
<gene>
    <name evidence="3" type="ORF">SAMN04488523_105145</name>
</gene>
<dbReference type="InterPro" id="IPR051910">
    <property type="entry name" value="ComF/GntX_DNA_util-trans"/>
</dbReference>
<dbReference type="Proteomes" id="UP000198977">
    <property type="component" value="Unassembled WGS sequence"/>
</dbReference>
<dbReference type="EMBL" id="FOMW01000005">
    <property type="protein sequence ID" value="SFE14964.1"/>
    <property type="molecule type" value="Genomic_DNA"/>
</dbReference>
<organism evidence="3 4">
    <name type="scientific">Sulfitobacter brevis</name>
    <dbReference type="NCBI Taxonomy" id="74348"/>
    <lineage>
        <taxon>Bacteria</taxon>
        <taxon>Pseudomonadati</taxon>
        <taxon>Pseudomonadota</taxon>
        <taxon>Alphaproteobacteria</taxon>
        <taxon>Rhodobacterales</taxon>
        <taxon>Roseobacteraceae</taxon>
        <taxon>Sulfitobacter</taxon>
    </lineage>
</organism>
<dbReference type="InterPro" id="IPR044005">
    <property type="entry name" value="DZR_2"/>
</dbReference>
<dbReference type="OrthoDB" id="9779910at2"/>
<sequence length="244" mass="26242">MTLLAGIQTALDAIYPARCLTCGDRVDSDFGLCGPCWSETSFIGGAVCDGCGIPLPGFIGAEAAACDDCLHYPRPWELGRAALIYTGVGRKLVLALKHGDRQEIAKPAALWMHNAIAGRIPENAIIAPVPLHPRRLLRRRYNQSALLAAALAKRMEMSWCPDLLRRYKSTQTLDGMTARERWDTLHDAISITTGRSQRMIGRPVLLVDDVMTTGATLSACANACLAAGSGPISVVTLARVAKET</sequence>
<dbReference type="SUPFAM" id="SSF53271">
    <property type="entry name" value="PRTase-like"/>
    <property type="match status" value="1"/>
</dbReference>
<evidence type="ECO:0000256" key="1">
    <source>
        <dbReference type="ARBA" id="ARBA00008007"/>
    </source>
</evidence>
<dbReference type="PANTHER" id="PTHR47505">
    <property type="entry name" value="DNA UTILIZATION PROTEIN YHGH"/>
    <property type="match status" value="1"/>
</dbReference>
<protein>
    <submittedName>
        <fullName evidence="3">ComF family protein</fullName>
    </submittedName>
</protein>
<evidence type="ECO:0000259" key="2">
    <source>
        <dbReference type="Pfam" id="PF18912"/>
    </source>
</evidence>
<keyword evidence="4" id="KW-1185">Reference proteome</keyword>
<reference evidence="3 4" key="1">
    <citation type="submission" date="2016-10" db="EMBL/GenBank/DDBJ databases">
        <authorList>
            <person name="de Groot N.N."/>
        </authorList>
    </citation>
    <scope>NUCLEOTIDE SEQUENCE [LARGE SCALE GENOMIC DNA]</scope>
    <source>
        <strain evidence="3 4">DSM 11443</strain>
    </source>
</reference>
<dbReference type="AlphaFoldDB" id="A0A1I1Y5W0"/>
<dbReference type="CDD" id="cd06223">
    <property type="entry name" value="PRTases_typeI"/>
    <property type="match status" value="1"/>
</dbReference>
<evidence type="ECO:0000313" key="3">
    <source>
        <dbReference type="EMBL" id="SFE14964.1"/>
    </source>
</evidence>